<dbReference type="Gene3D" id="1.10.40.110">
    <property type="match status" value="1"/>
</dbReference>
<dbReference type="RefSeq" id="WP_346032334.1">
    <property type="nucleotide sequence ID" value="NZ_BAABHV010000009.1"/>
</dbReference>
<sequence length="252" mass="26760">MTISRRIAFATLAAPLALGLAACGDSAEGELTSSEPIEHIAAPDGQAWTDMVQVTDADGYLMGNPDAPIKLIEYGSLTCGACANFAQTGADALKEDYVSTGVVSFELRNQVHNAFDLTLAALVRCSAPESFHPLADQVWKNFNDVMGQMQGGQAQLANLSDVPDEQRFVAIADAAGFLDFFAARGISRDQAAACLADTEEVMAIGDRSEQQSEELGVNATPTFILNGRVLEERSWEDLESVLQTAGARPAEG</sequence>
<reference evidence="4" key="1">
    <citation type="journal article" date="2019" name="Int. J. Syst. Evol. Microbiol.">
        <title>The Global Catalogue of Microorganisms (GCM) 10K type strain sequencing project: providing services to taxonomists for standard genome sequencing and annotation.</title>
        <authorList>
            <consortium name="The Broad Institute Genomics Platform"/>
            <consortium name="The Broad Institute Genome Sequencing Center for Infectious Disease"/>
            <person name="Wu L."/>
            <person name="Ma J."/>
        </authorList>
    </citation>
    <scope>NUCLEOTIDE SEQUENCE [LARGE SCALE GENOMIC DNA]</scope>
    <source>
        <strain evidence="4">JCM 18014</strain>
    </source>
</reference>
<keyword evidence="4" id="KW-1185">Reference proteome</keyword>
<keyword evidence="1" id="KW-0732">Signal</keyword>
<feature type="signal peptide" evidence="1">
    <location>
        <begin position="1"/>
        <end position="27"/>
    </location>
</feature>
<comment type="caution">
    <text evidence="3">The sequence shown here is derived from an EMBL/GenBank/DDBJ whole genome shotgun (WGS) entry which is preliminary data.</text>
</comment>
<dbReference type="InterPro" id="IPR036249">
    <property type="entry name" value="Thioredoxin-like_sf"/>
</dbReference>
<dbReference type="InterPro" id="IPR012336">
    <property type="entry name" value="Thioredoxin-like_fold"/>
</dbReference>
<dbReference type="EMBL" id="BAABHV010000009">
    <property type="protein sequence ID" value="GAA5052514.1"/>
    <property type="molecule type" value="Genomic_DNA"/>
</dbReference>
<protein>
    <recommendedName>
        <fullName evidence="2">Thioredoxin-like fold domain-containing protein</fullName>
    </recommendedName>
</protein>
<dbReference type="Pfam" id="PF13462">
    <property type="entry name" value="Thioredoxin_4"/>
    <property type="match status" value="1"/>
</dbReference>
<accession>A0ABP9K978</accession>
<name>A0ABP9K978_9SPHN</name>
<feature type="domain" description="Thioredoxin-like fold" evidence="2">
    <location>
        <begin position="59"/>
        <end position="243"/>
    </location>
</feature>
<dbReference type="Proteomes" id="UP001500518">
    <property type="component" value="Unassembled WGS sequence"/>
</dbReference>
<organism evidence="3 4">
    <name type="scientific">Erythrobacter westpacificensis</name>
    <dbReference type="NCBI Taxonomy" id="1055231"/>
    <lineage>
        <taxon>Bacteria</taxon>
        <taxon>Pseudomonadati</taxon>
        <taxon>Pseudomonadota</taxon>
        <taxon>Alphaproteobacteria</taxon>
        <taxon>Sphingomonadales</taxon>
        <taxon>Erythrobacteraceae</taxon>
        <taxon>Erythrobacter/Porphyrobacter group</taxon>
        <taxon>Erythrobacter</taxon>
    </lineage>
</organism>
<dbReference type="PROSITE" id="PS51257">
    <property type="entry name" value="PROKAR_LIPOPROTEIN"/>
    <property type="match status" value="1"/>
</dbReference>
<proteinExistence type="predicted"/>
<dbReference type="SUPFAM" id="SSF52833">
    <property type="entry name" value="Thioredoxin-like"/>
    <property type="match status" value="1"/>
</dbReference>
<evidence type="ECO:0000313" key="4">
    <source>
        <dbReference type="Proteomes" id="UP001500518"/>
    </source>
</evidence>
<evidence type="ECO:0000256" key="1">
    <source>
        <dbReference type="SAM" id="SignalP"/>
    </source>
</evidence>
<dbReference type="Gene3D" id="3.40.30.10">
    <property type="entry name" value="Glutaredoxin"/>
    <property type="match status" value="1"/>
</dbReference>
<evidence type="ECO:0000313" key="3">
    <source>
        <dbReference type="EMBL" id="GAA5052514.1"/>
    </source>
</evidence>
<gene>
    <name evidence="3" type="ORF">GCM10023208_13420</name>
</gene>
<evidence type="ECO:0000259" key="2">
    <source>
        <dbReference type="Pfam" id="PF13462"/>
    </source>
</evidence>
<feature type="chain" id="PRO_5045117609" description="Thioredoxin-like fold domain-containing protein" evidence="1">
    <location>
        <begin position="28"/>
        <end position="252"/>
    </location>
</feature>